<dbReference type="Gene3D" id="1.10.287.130">
    <property type="match status" value="1"/>
</dbReference>
<sequence>MPAAPLPPDERRRLENLEDYAILDTLPEQQFDDLTLLAAQICGTPMSLISLIDSERQWFKSHFGLETSETPRSASFCAHAILSESVMEVPDATLDERFAHNILVTGAPEIRYYAGAPLVSPAGFRLGTLCVLDKKPRHLLPSQLQALEALARQTVAQLELMRTVRRFEAVDGARSQAMSHLSANAALMRQFLEHAPAAIAMLDRDLRFVVVSNRFLSDYHLVERNVVGLYYRDVFPHFPSRWKEICPRVLCGAIERNEAEEFVQSDGQTGFLQWDARPWRDAHGKIAGIILLTELISERVRAQRIKNEFVSVVSHELRTPLTSIRGALGLLAGGMAGELPPGAQQMIEIAQKNSDRLVLLINDILDIEKIESGKMRFERKPIKLMTLLQSALEANRNYAQILDVSLELQREDNCPVEAEVFGDENRLQQVLSNLLSNACKFTPSGGTVTLRAHIESASEASNFGAEQAGAEQAGAEQLRSGAVQISVIDEGPGVPAEFVPRLFEKFAQADSSSTRKQGGTGLGLAIARAIVEKHGGALNYRAPQKINQGATFQFDLPLFQESESPSGEAW</sequence>
<evidence type="ECO:0000256" key="1">
    <source>
        <dbReference type="ARBA" id="ARBA00000085"/>
    </source>
</evidence>
<dbReference type="FunFam" id="1.10.287.130:FF:000001">
    <property type="entry name" value="Two-component sensor histidine kinase"/>
    <property type="match status" value="1"/>
</dbReference>
<keyword evidence="6" id="KW-0902">Two-component regulatory system</keyword>
<dbReference type="PROSITE" id="PS50113">
    <property type="entry name" value="PAC"/>
    <property type="match status" value="1"/>
</dbReference>
<dbReference type="InterPro" id="IPR050736">
    <property type="entry name" value="Sensor_HK_Regulatory"/>
</dbReference>
<dbReference type="SUPFAM" id="SSF55781">
    <property type="entry name" value="GAF domain-like"/>
    <property type="match status" value="1"/>
</dbReference>
<accession>A0A2S8SWF4</accession>
<reference evidence="10 11" key="1">
    <citation type="journal article" date="2018" name="Syst. Appl. Microbiol.">
        <title>Abditibacterium utsteinense sp. nov., the first cultivated member of candidate phylum FBP, isolated from ice-free Antarctic soil samples.</title>
        <authorList>
            <person name="Tahon G."/>
            <person name="Tytgat B."/>
            <person name="Lebbe L."/>
            <person name="Carlier A."/>
            <person name="Willems A."/>
        </authorList>
    </citation>
    <scope>NUCLEOTIDE SEQUENCE [LARGE SCALE GENOMIC DNA]</scope>
    <source>
        <strain evidence="10 11">LMG 29911</strain>
    </source>
</reference>
<dbReference type="NCBIfam" id="TIGR00229">
    <property type="entry name" value="sensory_box"/>
    <property type="match status" value="1"/>
</dbReference>
<dbReference type="Gene3D" id="3.30.450.20">
    <property type="entry name" value="PAS domain"/>
    <property type="match status" value="1"/>
</dbReference>
<keyword evidence="11" id="KW-1185">Reference proteome</keyword>
<dbReference type="PRINTS" id="PR00344">
    <property type="entry name" value="BCTRLSENSOR"/>
</dbReference>
<keyword evidence="4" id="KW-0808">Transferase</keyword>
<dbReference type="SUPFAM" id="SSF47384">
    <property type="entry name" value="Homodimeric domain of signal transducing histidine kinase"/>
    <property type="match status" value="1"/>
</dbReference>
<dbReference type="InterPro" id="IPR003018">
    <property type="entry name" value="GAF"/>
</dbReference>
<dbReference type="Gene3D" id="3.30.450.40">
    <property type="match status" value="1"/>
</dbReference>
<dbReference type="InterPro" id="IPR000700">
    <property type="entry name" value="PAS-assoc_C"/>
</dbReference>
<comment type="caution">
    <text evidence="10">The sequence shown here is derived from an EMBL/GenBank/DDBJ whole genome shotgun (WGS) entry which is preliminary data.</text>
</comment>
<feature type="domain" description="Histidine kinase" evidence="8">
    <location>
        <begin position="312"/>
        <end position="560"/>
    </location>
</feature>
<evidence type="ECO:0000256" key="2">
    <source>
        <dbReference type="ARBA" id="ARBA00012438"/>
    </source>
</evidence>
<dbReference type="SMART" id="SM00387">
    <property type="entry name" value="HATPase_c"/>
    <property type="match status" value="1"/>
</dbReference>
<dbReference type="Pfam" id="PF01590">
    <property type="entry name" value="GAF"/>
    <property type="match status" value="1"/>
</dbReference>
<name>A0A2S8SWF4_9BACT</name>
<dbReference type="AlphaFoldDB" id="A0A2S8SWF4"/>
<dbReference type="PROSITE" id="PS50109">
    <property type="entry name" value="HIS_KIN"/>
    <property type="match status" value="1"/>
</dbReference>
<dbReference type="EMBL" id="NIGF01000002">
    <property type="protein sequence ID" value="PQV65089.1"/>
    <property type="molecule type" value="Genomic_DNA"/>
</dbReference>
<dbReference type="SMART" id="SM00065">
    <property type="entry name" value="GAF"/>
    <property type="match status" value="1"/>
</dbReference>
<protein>
    <recommendedName>
        <fullName evidence="2">histidine kinase</fullName>
        <ecNumber evidence="2">2.7.13.3</ecNumber>
    </recommendedName>
</protein>
<dbReference type="Pfam" id="PF02518">
    <property type="entry name" value="HATPase_c"/>
    <property type="match status" value="1"/>
</dbReference>
<dbReference type="PANTHER" id="PTHR43711">
    <property type="entry name" value="TWO-COMPONENT HISTIDINE KINASE"/>
    <property type="match status" value="1"/>
</dbReference>
<dbReference type="SUPFAM" id="SSF55785">
    <property type="entry name" value="PYP-like sensor domain (PAS domain)"/>
    <property type="match status" value="1"/>
</dbReference>
<evidence type="ECO:0000256" key="4">
    <source>
        <dbReference type="ARBA" id="ARBA00022679"/>
    </source>
</evidence>
<keyword evidence="3" id="KW-0597">Phosphoprotein</keyword>
<dbReference type="InterPro" id="IPR013656">
    <property type="entry name" value="PAS_4"/>
</dbReference>
<evidence type="ECO:0000256" key="3">
    <source>
        <dbReference type="ARBA" id="ARBA00022553"/>
    </source>
</evidence>
<dbReference type="SUPFAM" id="SSF55874">
    <property type="entry name" value="ATPase domain of HSP90 chaperone/DNA topoisomerase II/histidine kinase"/>
    <property type="match status" value="1"/>
</dbReference>
<dbReference type="Pfam" id="PF08448">
    <property type="entry name" value="PAS_4"/>
    <property type="match status" value="1"/>
</dbReference>
<evidence type="ECO:0000259" key="8">
    <source>
        <dbReference type="PROSITE" id="PS50109"/>
    </source>
</evidence>
<dbReference type="InterPro" id="IPR036097">
    <property type="entry name" value="HisK_dim/P_sf"/>
</dbReference>
<dbReference type="InterPro" id="IPR036890">
    <property type="entry name" value="HATPase_C_sf"/>
</dbReference>
<dbReference type="Pfam" id="PF00512">
    <property type="entry name" value="HisKA"/>
    <property type="match status" value="1"/>
</dbReference>
<evidence type="ECO:0000313" key="10">
    <source>
        <dbReference type="EMBL" id="PQV65089.1"/>
    </source>
</evidence>
<dbReference type="Proteomes" id="UP000237684">
    <property type="component" value="Unassembled WGS sequence"/>
</dbReference>
<feature type="domain" description="PAC" evidence="9">
    <location>
        <begin position="256"/>
        <end position="308"/>
    </location>
</feature>
<comment type="catalytic activity">
    <reaction evidence="1">
        <text>ATP + protein L-histidine = ADP + protein N-phospho-L-histidine.</text>
        <dbReference type="EC" id="2.7.13.3"/>
    </reaction>
</comment>
<keyword evidence="7" id="KW-0472">Membrane</keyword>
<dbReference type="InterPro" id="IPR004358">
    <property type="entry name" value="Sig_transdc_His_kin-like_C"/>
</dbReference>
<dbReference type="CDD" id="cd00082">
    <property type="entry name" value="HisKA"/>
    <property type="match status" value="1"/>
</dbReference>
<dbReference type="InterPro" id="IPR005467">
    <property type="entry name" value="His_kinase_dom"/>
</dbReference>
<dbReference type="CDD" id="cd16922">
    <property type="entry name" value="HATPase_EvgS-ArcB-TorS-like"/>
    <property type="match status" value="1"/>
</dbReference>
<dbReference type="GO" id="GO:0000155">
    <property type="term" value="F:phosphorelay sensor kinase activity"/>
    <property type="evidence" value="ECO:0007669"/>
    <property type="project" value="InterPro"/>
</dbReference>
<evidence type="ECO:0000256" key="7">
    <source>
        <dbReference type="ARBA" id="ARBA00023136"/>
    </source>
</evidence>
<dbReference type="Gene3D" id="3.30.565.10">
    <property type="entry name" value="Histidine kinase-like ATPase, C-terminal domain"/>
    <property type="match status" value="1"/>
</dbReference>
<evidence type="ECO:0000313" key="11">
    <source>
        <dbReference type="Proteomes" id="UP000237684"/>
    </source>
</evidence>
<dbReference type="InterPro" id="IPR035965">
    <property type="entry name" value="PAS-like_dom_sf"/>
</dbReference>
<keyword evidence="5" id="KW-0418">Kinase</keyword>
<dbReference type="InterPro" id="IPR003594">
    <property type="entry name" value="HATPase_dom"/>
</dbReference>
<evidence type="ECO:0000259" key="9">
    <source>
        <dbReference type="PROSITE" id="PS50113"/>
    </source>
</evidence>
<dbReference type="InterPro" id="IPR000014">
    <property type="entry name" value="PAS"/>
</dbReference>
<dbReference type="InterPro" id="IPR003661">
    <property type="entry name" value="HisK_dim/P_dom"/>
</dbReference>
<dbReference type="OrthoDB" id="9787707at2"/>
<dbReference type="InParanoid" id="A0A2S8SWF4"/>
<dbReference type="SMART" id="SM00388">
    <property type="entry name" value="HisKA"/>
    <property type="match status" value="1"/>
</dbReference>
<gene>
    <name evidence="10" type="ORF">B1R32_10296</name>
</gene>
<proteinExistence type="predicted"/>
<evidence type="ECO:0000256" key="5">
    <source>
        <dbReference type="ARBA" id="ARBA00022777"/>
    </source>
</evidence>
<dbReference type="RefSeq" id="WP_105482399.1">
    <property type="nucleotide sequence ID" value="NZ_NIGF01000002.1"/>
</dbReference>
<dbReference type="PANTHER" id="PTHR43711:SF1">
    <property type="entry name" value="HISTIDINE KINASE 1"/>
    <property type="match status" value="1"/>
</dbReference>
<dbReference type="InterPro" id="IPR029016">
    <property type="entry name" value="GAF-like_dom_sf"/>
</dbReference>
<organism evidence="10 11">
    <name type="scientific">Abditibacterium utsteinense</name>
    <dbReference type="NCBI Taxonomy" id="1960156"/>
    <lineage>
        <taxon>Bacteria</taxon>
        <taxon>Pseudomonadati</taxon>
        <taxon>Abditibacteriota</taxon>
        <taxon>Abditibacteriia</taxon>
        <taxon>Abditibacteriales</taxon>
        <taxon>Abditibacteriaceae</taxon>
        <taxon>Abditibacterium</taxon>
    </lineage>
</organism>
<dbReference type="EC" id="2.7.13.3" evidence="2"/>
<dbReference type="FunFam" id="3.30.565.10:FF:000006">
    <property type="entry name" value="Sensor histidine kinase WalK"/>
    <property type="match status" value="1"/>
</dbReference>
<evidence type="ECO:0000256" key="6">
    <source>
        <dbReference type="ARBA" id="ARBA00023012"/>
    </source>
</evidence>